<keyword evidence="2" id="KW-1185">Reference proteome</keyword>
<evidence type="ECO:0000313" key="2">
    <source>
        <dbReference type="Proteomes" id="UP000267027"/>
    </source>
</evidence>
<organism evidence="3">
    <name type="scientific">Angiostrongylus costaricensis</name>
    <name type="common">Nematode worm</name>
    <dbReference type="NCBI Taxonomy" id="334426"/>
    <lineage>
        <taxon>Eukaryota</taxon>
        <taxon>Metazoa</taxon>
        <taxon>Ecdysozoa</taxon>
        <taxon>Nematoda</taxon>
        <taxon>Chromadorea</taxon>
        <taxon>Rhabditida</taxon>
        <taxon>Rhabditina</taxon>
        <taxon>Rhabditomorpha</taxon>
        <taxon>Strongyloidea</taxon>
        <taxon>Metastrongylidae</taxon>
        <taxon>Angiostrongylus</taxon>
    </lineage>
</organism>
<dbReference type="STRING" id="334426.A0A0R3PIA2"/>
<dbReference type="OrthoDB" id="5830990at2759"/>
<protein>
    <submittedName>
        <fullName evidence="3">N-terminal Ras-GEF domain-containing protein</fullName>
    </submittedName>
</protein>
<sequence>MAANANTLPSKYLRCFPKNASFSLSILDEDGDVVNDEFLFSLFVAHQWLVDSTQLLAQFIACLQETKDLRARAHLCLAVIYWIQRFPHHFDGQPRLQSLILRFRSLAYDVPDETVKMIDVSNL</sequence>
<dbReference type="SUPFAM" id="SSF48366">
    <property type="entry name" value="Ras GEF"/>
    <property type="match status" value="1"/>
</dbReference>
<proteinExistence type="predicted"/>
<name>A0A0R3PIA2_ANGCS</name>
<dbReference type="OMA" id="AVIYWIQ"/>
<reference evidence="1 2" key="2">
    <citation type="submission" date="2018-11" db="EMBL/GenBank/DDBJ databases">
        <authorList>
            <consortium name="Pathogen Informatics"/>
        </authorList>
    </citation>
    <scope>NUCLEOTIDE SEQUENCE [LARGE SCALE GENOMIC DNA]</scope>
    <source>
        <strain evidence="1 2">Costa Rica</strain>
    </source>
</reference>
<dbReference type="InterPro" id="IPR023578">
    <property type="entry name" value="Ras_GEF_dom_sf"/>
</dbReference>
<dbReference type="WBParaSite" id="ACOC_0000407901-mRNA-1">
    <property type="protein sequence ID" value="ACOC_0000407901-mRNA-1"/>
    <property type="gene ID" value="ACOC_0000407901"/>
</dbReference>
<dbReference type="EMBL" id="UYYA01001944">
    <property type="protein sequence ID" value="VDM55665.1"/>
    <property type="molecule type" value="Genomic_DNA"/>
</dbReference>
<dbReference type="AlphaFoldDB" id="A0A0R3PIA2"/>
<reference evidence="3" key="1">
    <citation type="submission" date="2017-02" db="UniProtKB">
        <authorList>
            <consortium name="WormBaseParasite"/>
        </authorList>
    </citation>
    <scope>IDENTIFICATION</scope>
</reference>
<evidence type="ECO:0000313" key="1">
    <source>
        <dbReference type="EMBL" id="VDM55665.1"/>
    </source>
</evidence>
<gene>
    <name evidence="1" type="ORF">ACOC_LOCUS4080</name>
</gene>
<accession>A0A0R3PIA2</accession>
<evidence type="ECO:0000313" key="3">
    <source>
        <dbReference type="WBParaSite" id="ACOC_0000407901-mRNA-1"/>
    </source>
</evidence>
<dbReference type="Gene3D" id="1.20.870.10">
    <property type="entry name" value="Son of sevenless (SoS) protein Chain: S domain 1"/>
    <property type="match status" value="1"/>
</dbReference>
<dbReference type="Proteomes" id="UP000267027">
    <property type="component" value="Unassembled WGS sequence"/>
</dbReference>